<evidence type="ECO:0000256" key="2">
    <source>
        <dbReference type="SAM" id="SignalP"/>
    </source>
</evidence>
<proteinExistence type="predicted"/>
<feature type="compositionally biased region" description="Basic and acidic residues" evidence="1">
    <location>
        <begin position="59"/>
        <end position="76"/>
    </location>
</feature>
<keyword evidence="2" id="KW-0732">Signal</keyword>
<organism evidence="3">
    <name type="scientific">Ixodes ricinus</name>
    <name type="common">Common tick</name>
    <name type="synonym">Acarus ricinus</name>
    <dbReference type="NCBI Taxonomy" id="34613"/>
    <lineage>
        <taxon>Eukaryota</taxon>
        <taxon>Metazoa</taxon>
        <taxon>Ecdysozoa</taxon>
        <taxon>Arthropoda</taxon>
        <taxon>Chelicerata</taxon>
        <taxon>Arachnida</taxon>
        <taxon>Acari</taxon>
        <taxon>Parasitiformes</taxon>
        <taxon>Ixodida</taxon>
        <taxon>Ixodoidea</taxon>
        <taxon>Ixodidae</taxon>
        <taxon>Ixodinae</taxon>
        <taxon>Ixodes</taxon>
    </lineage>
</organism>
<feature type="chain" id="PRO_5007541945" evidence="2">
    <location>
        <begin position="28"/>
        <end position="99"/>
    </location>
</feature>
<protein>
    <submittedName>
        <fullName evidence="3">Putative secreted protein</fullName>
    </submittedName>
</protein>
<dbReference type="EMBL" id="GEGO01007105">
    <property type="protein sequence ID" value="JAR88299.1"/>
    <property type="molecule type" value="Transcribed_RNA"/>
</dbReference>
<evidence type="ECO:0000256" key="1">
    <source>
        <dbReference type="SAM" id="MobiDB-lite"/>
    </source>
</evidence>
<feature type="signal peptide" evidence="2">
    <location>
        <begin position="1"/>
        <end position="27"/>
    </location>
</feature>
<name>A0A147BC12_IXORI</name>
<accession>A0A147BC12</accession>
<dbReference type="AlphaFoldDB" id="A0A147BC12"/>
<sequence length="99" mass="10275">MKCHHFGGITGFFVFCLVLGFCHSISSWSDPGADGEVDRAGAPLSCAPQAGLPAGPGESELRDPNLRPRPEPDGRVADVLGRDSTPSICSASFCVTEAA</sequence>
<evidence type="ECO:0000313" key="3">
    <source>
        <dbReference type="EMBL" id="JAR88299.1"/>
    </source>
</evidence>
<feature type="region of interest" description="Disordered" evidence="1">
    <location>
        <begin position="48"/>
        <end position="85"/>
    </location>
</feature>
<reference evidence="3" key="1">
    <citation type="journal article" date="2018" name="PLoS Negl. Trop. Dis.">
        <title>Sialome diversity of ticks revealed by RNAseq of single tick salivary glands.</title>
        <authorList>
            <person name="Perner J."/>
            <person name="Kropackova S."/>
            <person name="Kopacek P."/>
            <person name="Ribeiro J.M."/>
        </authorList>
    </citation>
    <scope>NUCLEOTIDE SEQUENCE</scope>
    <source>
        <strain evidence="3">Siblings of single egg batch collected in Ceske Budejovice</strain>
        <tissue evidence="3">Salivary glands</tissue>
    </source>
</reference>